<keyword evidence="3" id="KW-1185">Reference proteome</keyword>
<dbReference type="GO" id="GO:0003682">
    <property type="term" value="F:chromatin binding"/>
    <property type="evidence" value="ECO:0007669"/>
    <property type="project" value="TreeGrafter"/>
</dbReference>
<dbReference type="EMBL" id="UXUI01014400">
    <property type="protein sequence ID" value="VDD97637.1"/>
    <property type="molecule type" value="Genomic_DNA"/>
</dbReference>
<dbReference type="GO" id="GO:0000278">
    <property type="term" value="P:mitotic cell cycle"/>
    <property type="evidence" value="ECO:0007669"/>
    <property type="project" value="TreeGrafter"/>
</dbReference>
<dbReference type="PANTHER" id="PTHR19932">
    <property type="entry name" value="WD REPEAT AND HMG-BOX DNA BINDING PROTEIN"/>
    <property type="match status" value="1"/>
</dbReference>
<accession>A0A0N4VQE1</accession>
<feature type="domain" description="WDHD1 first WD40" evidence="1">
    <location>
        <begin position="105"/>
        <end position="354"/>
    </location>
</feature>
<dbReference type="SUPFAM" id="SSF50978">
    <property type="entry name" value="WD40 repeat-like"/>
    <property type="match status" value="1"/>
</dbReference>
<name>A0A0N4VQE1_ENTVE</name>
<gene>
    <name evidence="2" type="ORF">EVEC_LOCUS12388</name>
</gene>
<dbReference type="InterPro" id="IPR015943">
    <property type="entry name" value="WD40/YVTN_repeat-like_dom_sf"/>
</dbReference>
<evidence type="ECO:0000313" key="2">
    <source>
        <dbReference type="EMBL" id="VDD97637.1"/>
    </source>
</evidence>
<sequence length="482" mass="53299">MTSGEFGEPRLIHSPGFIQLCVDKSEGPSEWGFLSASNDGDVWFWGKECLDDVDYTPKSLGGRTHSAIAWHVSLVLEIFASNAMHKMTCAWFTAMLLLGTNVYVGHTHTDFKTGIEKPVVSKMETEDFTLSSPITSFSLDLTAVDISASGSILVAGAMFHSVAFRDHIVKVVHFEEDKVSKLEMNGQVLSVLVDPKEEFFAVSVSDGKIYLFHLPIESGASPFYSTRLCSRIADIDVSQPRLQLSWTSDGEFLFAPSLGGVKKFKRGFSGTETLLTSETLSTEVFSICCVSPCDKYVAASSLSGLIVVWAIGNSTLSTVSRYIRDGKPKIICSLIWHKYLDDTIVFADVEEHLCSLNKCVSKILTRTEERRPTVGSTEDEETRLSADVGAIKKAYGFNEDGTFNEDFNFPRNEGIKLRDELSEAKIQSYKLPKLPLSFVSGATPLGISERYLRWNRFGMIVGTVLDNENSLEVCSLYCLFSA</sequence>
<dbReference type="InterPro" id="IPR057646">
    <property type="entry name" value="WD40_WDHD1_1st"/>
</dbReference>
<dbReference type="PANTHER" id="PTHR19932:SF10">
    <property type="entry name" value="WD REPEAT AND HMG-BOX DNA-BINDING PROTEIN 1"/>
    <property type="match status" value="1"/>
</dbReference>
<evidence type="ECO:0000313" key="3">
    <source>
        <dbReference type="Proteomes" id="UP000274131"/>
    </source>
</evidence>
<evidence type="ECO:0000259" key="1">
    <source>
        <dbReference type="Pfam" id="PF24817"/>
    </source>
</evidence>
<reference evidence="4" key="1">
    <citation type="submission" date="2017-02" db="UniProtKB">
        <authorList>
            <consortium name="WormBaseParasite"/>
        </authorList>
    </citation>
    <scope>IDENTIFICATION</scope>
</reference>
<dbReference type="InterPro" id="IPR036322">
    <property type="entry name" value="WD40_repeat_dom_sf"/>
</dbReference>
<dbReference type="GO" id="GO:0006261">
    <property type="term" value="P:DNA-templated DNA replication"/>
    <property type="evidence" value="ECO:0007669"/>
    <property type="project" value="TreeGrafter"/>
</dbReference>
<dbReference type="Pfam" id="PF24817">
    <property type="entry name" value="WD40_WDHD1_1st"/>
    <property type="match status" value="1"/>
</dbReference>
<dbReference type="Gene3D" id="2.130.10.10">
    <property type="entry name" value="YVTN repeat-like/Quinoprotein amine dehydrogenase"/>
    <property type="match status" value="1"/>
</dbReference>
<dbReference type="Proteomes" id="UP000274131">
    <property type="component" value="Unassembled WGS sequence"/>
</dbReference>
<dbReference type="GO" id="GO:0043596">
    <property type="term" value="C:nuclear replication fork"/>
    <property type="evidence" value="ECO:0007669"/>
    <property type="project" value="TreeGrafter"/>
</dbReference>
<organism evidence="4">
    <name type="scientific">Enterobius vermicularis</name>
    <name type="common">Human pinworm</name>
    <dbReference type="NCBI Taxonomy" id="51028"/>
    <lineage>
        <taxon>Eukaryota</taxon>
        <taxon>Metazoa</taxon>
        <taxon>Ecdysozoa</taxon>
        <taxon>Nematoda</taxon>
        <taxon>Chromadorea</taxon>
        <taxon>Rhabditida</taxon>
        <taxon>Spirurina</taxon>
        <taxon>Oxyuridomorpha</taxon>
        <taxon>Oxyuroidea</taxon>
        <taxon>Oxyuridae</taxon>
        <taxon>Enterobius</taxon>
    </lineage>
</organism>
<dbReference type="OrthoDB" id="427368at2759"/>
<protein>
    <submittedName>
        <fullName evidence="4">Mcl1_mid domain-containing protein</fullName>
    </submittedName>
</protein>
<dbReference type="AlphaFoldDB" id="A0A0N4VQE1"/>
<proteinExistence type="predicted"/>
<dbReference type="WBParaSite" id="EVEC_0001324001-mRNA-1">
    <property type="protein sequence ID" value="EVEC_0001324001-mRNA-1"/>
    <property type="gene ID" value="EVEC_0001324001"/>
</dbReference>
<dbReference type="GO" id="GO:0006281">
    <property type="term" value="P:DNA repair"/>
    <property type="evidence" value="ECO:0007669"/>
    <property type="project" value="TreeGrafter"/>
</dbReference>
<dbReference type="STRING" id="51028.A0A0N4VQE1"/>
<evidence type="ECO:0000313" key="4">
    <source>
        <dbReference type="WBParaSite" id="EVEC_0001324001-mRNA-1"/>
    </source>
</evidence>
<reference evidence="2 3" key="2">
    <citation type="submission" date="2018-10" db="EMBL/GenBank/DDBJ databases">
        <authorList>
            <consortium name="Pathogen Informatics"/>
        </authorList>
    </citation>
    <scope>NUCLEOTIDE SEQUENCE [LARGE SCALE GENOMIC DNA]</scope>
</reference>